<feature type="domain" description="SH3b" evidence="2">
    <location>
        <begin position="35"/>
        <end position="92"/>
    </location>
</feature>
<protein>
    <recommendedName>
        <fullName evidence="2">SH3b domain-containing protein</fullName>
    </recommendedName>
</protein>
<reference evidence="6" key="2">
    <citation type="journal article" date="2019" name="Int. J. Syst. Evol. Microbiol.">
        <title>The Global Catalogue of Microorganisms (GCM) 10K type strain sequencing project: providing services to taxonomists for standard genome sequencing and annotation.</title>
        <authorList>
            <consortium name="The Broad Institute Genomics Platform"/>
            <consortium name="The Broad Institute Genome Sequencing Center for Infectious Disease"/>
            <person name="Wu L."/>
            <person name="Ma J."/>
        </authorList>
    </citation>
    <scope>NUCLEOTIDE SEQUENCE [LARGE SCALE GENOMIC DNA]</scope>
    <source>
        <strain evidence="6">NBRC 107710</strain>
    </source>
</reference>
<keyword evidence="1" id="KW-0732">Signal</keyword>
<name>A0A7W6AFN2_9HYPH</name>
<sequence length="94" mass="10018">MQRVLALSAGLLVLGTVAALAEPEPFRVSGLPRGDSLTIREAPDADAAPVETIPVGRRLLGFGCTNETPSGNTWCRVKFGPAVGWARRRYLSPD</sequence>
<dbReference type="EMBL" id="BSPG01000004">
    <property type="protein sequence ID" value="GLS43192.1"/>
    <property type="molecule type" value="Genomic_DNA"/>
</dbReference>
<evidence type="ECO:0000313" key="6">
    <source>
        <dbReference type="Proteomes" id="UP001156881"/>
    </source>
</evidence>
<dbReference type="EMBL" id="JACIDN010000002">
    <property type="protein sequence ID" value="MBB3901813.1"/>
    <property type="molecule type" value="Genomic_DNA"/>
</dbReference>
<dbReference type="InterPro" id="IPR003646">
    <property type="entry name" value="SH3-like_bac-type"/>
</dbReference>
<proteinExistence type="predicted"/>
<comment type="caution">
    <text evidence="4">The sequence shown here is derived from an EMBL/GenBank/DDBJ whole genome shotgun (WGS) entry which is preliminary data.</text>
</comment>
<dbReference type="Proteomes" id="UP001156881">
    <property type="component" value="Unassembled WGS sequence"/>
</dbReference>
<reference evidence="4 5" key="3">
    <citation type="submission" date="2020-08" db="EMBL/GenBank/DDBJ databases">
        <title>Genomic Encyclopedia of Type Strains, Phase IV (KMG-IV): sequencing the most valuable type-strain genomes for metagenomic binning, comparative biology and taxonomic classification.</title>
        <authorList>
            <person name="Goeker M."/>
        </authorList>
    </citation>
    <scope>NUCLEOTIDE SEQUENCE [LARGE SCALE GENOMIC DNA]</scope>
    <source>
        <strain evidence="4 5">DSM 24105</strain>
    </source>
</reference>
<evidence type="ECO:0000256" key="1">
    <source>
        <dbReference type="SAM" id="SignalP"/>
    </source>
</evidence>
<evidence type="ECO:0000313" key="4">
    <source>
        <dbReference type="EMBL" id="MBB3901813.1"/>
    </source>
</evidence>
<feature type="chain" id="PRO_5031450446" description="SH3b domain-containing protein" evidence="1">
    <location>
        <begin position="22"/>
        <end position="94"/>
    </location>
</feature>
<dbReference type="RefSeq" id="WP_183503038.1">
    <property type="nucleotide sequence ID" value="NZ_BSPG01000004.1"/>
</dbReference>
<evidence type="ECO:0000313" key="3">
    <source>
        <dbReference type="EMBL" id="GLS43192.1"/>
    </source>
</evidence>
<reference evidence="3" key="4">
    <citation type="submission" date="2023-01" db="EMBL/GenBank/DDBJ databases">
        <title>Draft genome sequence of Methylobacterium brachythecii strain NBRC 107710.</title>
        <authorList>
            <person name="Sun Q."/>
            <person name="Mori K."/>
        </authorList>
    </citation>
    <scope>NUCLEOTIDE SEQUENCE</scope>
    <source>
        <strain evidence="3">NBRC 107710</strain>
    </source>
</reference>
<keyword evidence="6" id="KW-1185">Reference proteome</keyword>
<accession>A0A7W6AFN2</accession>
<reference evidence="3" key="1">
    <citation type="journal article" date="2014" name="Int. J. Syst. Evol. Microbiol.">
        <title>Complete genome of a new Firmicutes species belonging to the dominant human colonic microbiota ('Ruminococcus bicirculans') reveals two chromosomes and a selective capacity to utilize plant glucans.</title>
        <authorList>
            <consortium name="NISC Comparative Sequencing Program"/>
            <person name="Wegmann U."/>
            <person name="Louis P."/>
            <person name="Goesmann A."/>
            <person name="Henrissat B."/>
            <person name="Duncan S.H."/>
            <person name="Flint H.J."/>
        </authorList>
    </citation>
    <scope>NUCLEOTIDE SEQUENCE</scope>
    <source>
        <strain evidence="3">NBRC 107710</strain>
    </source>
</reference>
<dbReference type="Gene3D" id="2.30.30.40">
    <property type="entry name" value="SH3 Domains"/>
    <property type="match status" value="1"/>
</dbReference>
<feature type="signal peptide" evidence="1">
    <location>
        <begin position="1"/>
        <end position="21"/>
    </location>
</feature>
<dbReference type="Proteomes" id="UP000517759">
    <property type="component" value="Unassembled WGS sequence"/>
</dbReference>
<evidence type="ECO:0000313" key="5">
    <source>
        <dbReference type="Proteomes" id="UP000517759"/>
    </source>
</evidence>
<dbReference type="AlphaFoldDB" id="A0A7W6AFN2"/>
<organism evidence="4 5">
    <name type="scientific">Methylobacterium brachythecii</name>
    <dbReference type="NCBI Taxonomy" id="1176177"/>
    <lineage>
        <taxon>Bacteria</taxon>
        <taxon>Pseudomonadati</taxon>
        <taxon>Pseudomonadota</taxon>
        <taxon>Alphaproteobacteria</taxon>
        <taxon>Hyphomicrobiales</taxon>
        <taxon>Methylobacteriaceae</taxon>
        <taxon>Methylobacterium</taxon>
    </lineage>
</organism>
<dbReference type="Pfam" id="PF08239">
    <property type="entry name" value="SH3_3"/>
    <property type="match status" value="1"/>
</dbReference>
<gene>
    <name evidence="3" type="ORF">GCM10007884_11770</name>
    <name evidence="4" type="ORF">GGR33_001299</name>
</gene>
<evidence type="ECO:0000259" key="2">
    <source>
        <dbReference type="Pfam" id="PF08239"/>
    </source>
</evidence>